<protein>
    <recommendedName>
        <fullName evidence="5">LPXTG cell wall anchor domain-containing protein</fullName>
    </recommendedName>
</protein>
<gene>
    <name evidence="3" type="ORF">GCM10010339_10610</name>
</gene>
<accession>A0A919CZP9</accession>
<evidence type="ECO:0000256" key="1">
    <source>
        <dbReference type="SAM" id="MobiDB-lite"/>
    </source>
</evidence>
<feature type="signal peptide" evidence="2">
    <location>
        <begin position="1"/>
        <end position="24"/>
    </location>
</feature>
<name>A0A919CZP9_9ACTN</name>
<reference evidence="3" key="1">
    <citation type="journal article" date="2014" name="Int. J. Syst. Evol. Microbiol.">
        <title>Complete genome sequence of Corynebacterium casei LMG S-19264T (=DSM 44701T), isolated from a smear-ripened cheese.</title>
        <authorList>
            <consortium name="US DOE Joint Genome Institute (JGI-PGF)"/>
            <person name="Walter F."/>
            <person name="Albersmeier A."/>
            <person name="Kalinowski J."/>
            <person name="Ruckert C."/>
        </authorList>
    </citation>
    <scope>NUCLEOTIDE SEQUENCE</scope>
    <source>
        <strain evidence="3">JCM 4714</strain>
    </source>
</reference>
<dbReference type="AlphaFoldDB" id="A0A919CZP9"/>
<evidence type="ECO:0000313" key="4">
    <source>
        <dbReference type="Proteomes" id="UP000655443"/>
    </source>
</evidence>
<sequence>MGSLRLTLCTAVLAVTAFAPAAHAADPDSGSVLVTPASPAPGTDVALRVKGCSGPRGTAVSGAFVSDALLTGSQGSLSGETRVRTSLKPGAYAVRITCADYVISGRITVAGDGSGAAGETGGTGGDRGSGQGDRGSGREPGDAATPIAPVHAGGGGTAHFATVATTESGPDTVQEVSGLTLAGIAAAVVGLRARRRRKRR</sequence>
<keyword evidence="2" id="KW-0732">Signal</keyword>
<comment type="caution">
    <text evidence="3">The sequence shown here is derived from an EMBL/GenBank/DDBJ whole genome shotgun (WGS) entry which is preliminary data.</text>
</comment>
<dbReference type="EMBL" id="BMVG01000001">
    <property type="protein sequence ID" value="GHD99410.1"/>
    <property type="molecule type" value="Genomic_DNA"/>
</dbReference>
<evidence type="ECO:0000256" key="2">
    <source>
        <dbReference type="SAM" id="SignalP"/>
    </source>
</evidence>
<feature type="compositionally biased region" description="Gly residues" evidence="1">
    <location>
        <begin position="112"/>
        <end position="134"/>
    </location>
</feature>
<organism evidence="3 4">
    <name type="scientific">Streptomyces alanosinicus</name>
    <dbReference type="NCBI Taxonomy" id="68171"/>
    <lineage>
        <taxon>Bacteria</taxon>
        <taxon>Bacillati</taxon>
        <taxon>Actinomycetota</taxon>
        <taxon>Actinomycetes</taxon>
        <taxon>Kitasatosporales</taxon>
        <taxon>Streptomycetaceae</taxon>
        <taxon>Streptomyces</taxon>
    </lineage>
</organism>
<reference evidence="3" key="2">
    <citation type="submission" date="2020-09" db="EMBL/GenBank/DDBJ databases">
        <authorList>
            <person name="Sun Q."/>
            <person name="Ohkuma M."/>
        </authorList>
    </citation>
    <scope>NUCLEOTIDE SEQUENCE</scope>
    <source>
        <strain evidence="3">JCM 4714</strain>
    </source>
</reference>
<evidence type="ECO:0008006" key="5">
    <source>
        <dbReference type="Google" id="ProtNLM"/>
    </source>
</evidence>
<dbReference type="Proteomes" id="UP000655443">
    <property type="component" value="Unassembled WGS sequence"/>
</dbReference>
<dbReference type="RefSeq" id="WP_189948878.1">
    <property type="nucleotide sequence ID" value="NZ_BMVG01000001.1"/>
</dbReference>
<proteinExistence type="predicted"/>
<keyword evidence="4" id="KW-1185">Reference proteome</keyword>
<feature type="chain" id="PRO_5036840264" description="LPXTG cell wall anchor domain-containing protein" evidence="2">
    <location>
        <begin position="25"/>
        <end position="200"/>
    </location>
</feature>
<evidence type="ECO:0000313" key="3">
    <source>
        <dbReference type="EMBL" id="GHD99410.1"/>
    </source>
</evidence>
<feature type="region of interest" description="Disordered" evidence="1">
    <location>
        <begin position="112"/>
        <end position="158"/>
    </location>
</feature>